<evidence type="ECO:0000256" key="6">
    <source>
        <dbReference type="SAM" id="MobiDB-lite"/>
    </source>
</evidence>
<dbReference type="Pfam" id="PF00440">
    <property type="entry name" value="TetR_N"/>
    <property type="match status" value="1"/>
</dbReference>
<dbReference type="Gene3D" id="1.10.10.60">
    <property type="entry name" value="Homeodomain-like"/>
    <property type="match status" value="1"/>
</dbReference>
<dbReference type="EMBL" id="VYSA01000002">
    <property type="protein sequence ID" value="KAA9108208.1"/>
    <property type="molecule type" value="Genomic_DNA"/>
</dbReference>
<name>A0A5J5J4M1_9MICO</name>
<dbReference type="PROSITE" id="PS50977">
    <property type="entry name" value="HTH_TETR_2"/>
    <property type="match status" value="1"/>
</dbReference>
<keyword evidence="2" id="KW-0805">Transcription regulation</keyword>
<evidence type="ECO:0000256" key="2">
    <source>
        <dbReference type="ARBA" id="ARBA00023015"/>
    </source>
</evidence>
<dbReference type="InterPro" id="IPR036271">
    <property type="entry name" value="Tet_transcr_reg_TetR-rel_C_sf"/>
</dbReference>
<keyword evidence="9" id="KW-1185">Reference proteome</keyword>
<dbReference type="PRINTS" id="PR00455">
    <property type="entry name" value="HTHTETR"/>
</dbReference>
<evidence type="ECO:0000256" key="3">
    <source>
        <dbReference type="ARBA" id="ARBA00023125"/>
    </source>
</evidence>
<sequence length="274" mass="30576">MAAVPRRGGGAAARRPPVRSDPEPGRQPGRPGERGDDRLGKRVIPGTSPRAVSEPLGRLPERRGPVPERKRIVTTTRRRSAGSPAGVARKEVIIRAAAKVFAENGFSAATVRDVADEADMLSGSLYYYFDSKESIVEQVLVEYLDMQIRAYERAVEATERPVERLEQLVAEALRGTVTHREHLTILQNDWQYVGPMQGILERQAQIEKIWLRTIQEGIDSGALRADIDPRMIYRTVMGAIQAVIRWFDPRGRVSIDHIIFIQKAILLDGVRAPS</sequence>
<dbReference type="Gene3D" id="1.10.357.10">
    <property type="entry name" value="Tetracycline Repressor, domain 2"/>
    <property type="match status" value="1"/>
</dbReference>
<dbReference type="SUPFAM" id="SSF48498">
    <property type="entry name" value="Tetracyclin repressor-like, C-terminal domain"/>
    <property type="match status" value="1"/>
</dbReference>
<evidence type="ECO:0000259" key="7">
    <source>
        <dbReference type="PROSITE" id="PS50977"/>
    </source>
</evidence>
<dbReference type="AlphaFoldDB" id="A0A5J5J4M1"/>
<dbReference type="SUPFAM" id="SSF46689">
    <property type="entry name" value="Homeodomain-like"/>
    <property type="match status" value="1"/>
</dbReference>
<feature type="compositionally biased region" description="Basic and acidic residues" evidence="6">
    <location>
        <begin position="59"/>
        <end position="71"/>
    </location>
</feature>
<evidence type="ECO:0000256" key="1">
    <source>
        <dbReference type="ARBA" id="ARBA00022491"/>
    </source>
</evidence>
<dbReference type="GO" id="GO:0003700">
    <property type="term" value="F:DNA-binding transcription factor activity"/>
    <property type="evidence" value="ECO:0007669"/>
    <property type="project" value="TreeGrafter"/>
</dbReference>
<dbReference type="InterPro" id="IPR050109">
    <property type="entry name" value="HTH-type_TetR-like_transc_reg"/>
</dbReference>
<dbReference type="Proteomes" id="UP000325827">
    <property type="component" value="Unassembled WGS sequence"/>
</dbReference>
<feature type="region of interest" description="Disordered" evidence="6">
    <location>
        <begin position="1"/>
        <end position="84"/>
    </location>
</feature>
<dbReference type="InterPro" id="IPR001647">
    <property type="entry name" value="HTH_TetR"/>
</dbReference>
<evidence type="ECO:0000313" key="8">
    <source>
        <dbReference type="EMBL" id="KAA9108208.1"/>
    </source>
</evidence>
<feature type="DNA-binding region" description="H-T-H motif" evidence="5">
    <location>
        <begin position="110"/>
        <end position="129"/>
    </location>
</feature>
<protein>
    <submittedName>
        <fullName evidence="8">TetR/AcrR family transcriptional regulator</fullName>
    </submittedName>
</protein>
<dbReference type="Pfam" id="PF17932">
    <property type="entry name" value="TetR_C_24"/>
    <property type="match status" value="1"/>
</dbReference>
<dbReference type="InterPro" id="IPR041490">
    <property type="entry name" value="KstR2_TetR_C"/>
</dbReference>
<dbReference type="GO" id="GO:0000976">
    <property type="term" value="F:transcription cis-regulatory region binding"/>
    <property type="evidence" value="ECO:0007669"/>
    <property type="project" value="TreeGrafter"/>
</dbReference>
<dbReference type="OrthoDB" id="8701707at2"/>
<dbReference type="PANTHER" id="PTHR30055:SF175">
    <property type="entry name" value="HTH-TYPE TRANSCRIPTIONAL REPRESSOR KSTR2"/>
    <property type="match status" value="1"/>
</dbReference>
<accession>A0A5J5J4M1</accession>
<evidence type="ECO:0000313" key="9">
    <source>
        <dbReference type="Proteomes" id="UP000325827"/>
    </source>
</evidence>
<comment type="caution">
    <text evidence="8">The sequence shown here is derived from an EMBL/GenBank/DDBJ whole genome shotgun (WGS) entry which is preliminary data.</text>
</comment>
<organism evidence="8 9">
    <name type="scientific">Microbacterium rhizomatis</name>
    <dbReference type="NCBI Taxonomy" id="1631477"/>
    <lineage>
        <taxon>Bacteria</taxon>
        <taxon>Bacillati</taxon>
        <taxon>Actinomycetota</taxon>
        <taxon>Actinomycetes</taxon>
        <taxon>Micrococcales</taxon>
        <taxon>Microbacteriaceae</taxon>
        <taxon>Microbacterium</taxon>
    </lineage>
</organism>
<keyword evidence="4" id="KW-0804">Transcription</keyword>
<dbReference type="PANTHER" id="PTHR30055">
    <property type="entry name" value="HTH-TYPE TRANSCRIPTIONAL REGULATOR RUTR"/>
    <property type="match status" value="1"/>
</dbReference>
<keyword evidence="3 5" id="KW-0238">DNA-binding</keyword>
<gene>
    <name evidence="8" type="ORF">F6B43_12480</name>
</gene>
<feature type="domain" description="HTH tetR-type" evidence="7">
    <location>
        <begin position="87"/>
        <end position="147"/>
    </location>
</feature>
<dbReference type="InterPro" id="IPR009057">
    <property type="entry name" value="Homeodomain-like_sf"/>
</dbReference>
<evidence type="ECO:0000256" key="5">
    <source>
        <dbReference type="PROSITE-ProRule" id="PRU00335"/>
    </source>
</evidence>
<evidence type="ECO:0000256" key="4">
    <source>
        <dbReference type="ARBA" id="ARBA00023163"/>
    </source>
</evidence>
<keyword evidence="1" id="KW-0678">Repressor</keyword>
<reference evidence="9" key="1">
    <citation type="submission" date="2019-09" db="EMBL/GenBank/DDBJ databases">
        <title>Mumia zhuanghuii sp. nov. isolated from the intestinal contents of plateau pika (Ochotona curzoniae) in the Qinghai-Tibet plateau of China.</title>
        <authorList>
            <person name="Tian Z."/>
        </authorList>
    </citation>
    <scope>NUCLEOTIDE SEQUENCE [LARGE SCALE GENOMIC DNA]</scope>
    <source>
        <strain evidence="9">JCM 30598</strain>
    </source>
</reference>
<feature type="compositionally biased region" description="Basic and acidic residues" evidence="6">
    <location>
        <begin position="31"/>
        <end position="40"/>
    </location>
</feature>
<proteinExistence type="predicted"/>